<feature type="region of interest" description="Disordered" evidence="2">
    <location>
        <begin position="159"/>
        <end position="180"/>
    </location>
</feature>
<feature type="compositionally biased region" description="Basic and acidic residues" evidence="2">
    <location>
        <begin position="1034"/>
        <end position="1050"/>
    </location>
</feature>
<organism evidence="4 5">
    <name type="scientific">Chrysochromulina tobinii</name>
    <dbReference type="NCBI Taxonomy" id="1460289"/>
    <lineage>
        <taxon>Eukaryota</taxon>
        <taxon>Haptista</taxon>
        <taxon>Haptophyta</taxon>
        <taxon>Prymnesiophyceae</taxon>
        <taxon>Prymnesiales</taxon>
        <taxon>Chrysochromulinaceae</taxon>
        <taxon>Chrysochromulina</taxon>
    </lineage>
</organism>
<gene>
    <name evidence="4" type="ORF">Ctob_008864</name>
</gene>
<proteinExistence type="predicted"/>
<keyword evidence="1" id="KW-0677">Repeat</keyword>
<protein>
    <recommendedName>
        <fullName evidence="3">Disease resistance R13L4/SHOC-2-like LRR domain-containing protein</fullName>
    </recommendedName>
</protein>
<feature type="domain" description="Disease resistance R13L4/SHOC-2-like LRR" evidence="3">
    <location>
        <begin position="729"/>
        <end position="811"/>
    </location>
</feature>
<feature type="compositionally biased region" description="Low complexity" evidence="2">
    <location>
        <begin position="111"/>
        <end position="124"/>
    </location>
</feature>
<name>A0A0M0K0Y6_9EUKA</name>
<evidence type="ECO:0000259" key="3">
    <source>
        <dbReference type="Pfam" id="PF23598"/>
    </source>
</evidence>
<reference evidence="5" key="1">
    <citation type="journal article" date="2015" name="PLoS Genet.">
        <title>Genome Sequence and Transcriptome Analyses of Chrysochromulina tobin: Metabolic Tools for Enhanced Algal Fitness in the Prominent Order Prymnesiales (Haptophyceae).</title>
        <authorList>
            <person name="Hovde B.T."/>
            <person name="Deodato C.R."/>
            <person name="Hunsperger H.M."/>
            <person name="Ryken S.A."/>
            <person name="Yost W."/>
            <person name="Jha R.K."/>
            <person name="Patterson J."/>
            <person name="Monnat R.J. Jr."/>
            <person name="Barlow S.B."/>
            <person name="Starkenburg S.R."/>
            <person name="Cattolico R.A."/>
        </authorList>
    </citation>
    <scope>NUCLEOTIDE SEQUENCE</scope>
    <source>
        <strain evidence="5">CCMP291</strain>
    </source>
</reference>
<dbReference type="SUPFAM" id="SSF56399">
    <property type="entry name" value="ADP-ribosylation"/>
    <property type="match status" value="1"/>
</dbReference>
<feature type="region of interest" description="Disordered" evidence="2">
    <location>
        <begin position="1"/>
        <end position="147"/>
    </location>
</feature>
<dbReference type="OrthoDB" id="695281at2759"/>
<sequence>MPPASAPPATARGGAQTSRGDKSARAPSTGAKDRPAGKAEGAEKPKGDAKSDAKGDAAPKPAAKGDATPKPKDAGGNKSARTPDGKKPQGNPLGGADATKAVPTSADPKAAKAGGAAAASAAAAETSKGKPATKGGRPAEFRAQTGGPVAILEYLDENEHHGEKDEEAERAPKKDPKKEAADSMAWTAIKWLEQVQNLESCIAQALCVDEDEQVLEGEQALEYVRSIDSQETLFERLENGGVVAKLVEAIWPALQVLKDGPATAAELAAKWKAERAGGLLFGGLPQFFQGLEPRIGSPDPKVFKEMMADHCSRPDSQTEFTTGNYSVVTTSEVEWKFVVEPGTKDDPAPIQWPIESRLSNNESMRGHMRKLMPRAMLEKRMQQQNERIRAVGGDELQDFEVIGGRLYTGPLFVKYNGVLRGLDSPVTFLKNDMVSLVTPKEMYEKYIGTAQKWEEANGALTYDKVRKELNMYTTTIHVINSCIVKMGKLTVAKPVFRGMAGRLFPDTFWYPNEQGVKGGVELAFMSTTPDVNVAYQYSQDKFGIVVEIQQGMIDRGAEISWLSQYPHEAEVLFAPLAGLEAREMRIEMHPISQAHIIVVTMRVSINLTNPTIEQVVAKRKKIIENMSSGLIMEVRSALNKKGSNETESYIRMLSGLFSERPLAHEDVWYNEDPQFQEAVNETLRLKREVINIATFETKKLEGDAVAQLLGETSATKGKVTVLPEILFKEFHQLRVLNLDGFAGITTLPKTIGVLKHLNTLHLRECAEMLQVPPQVGKLLQLQTLNMTYCKELSQLPSQIGDLAALQSLDLAFCRGLLTLPTEIGKLAQLQNLKLQQCSALTEIPSSLGQCKELRKLSLYGCSALTSLPESIGNLPELQELNLRVCSALTHLPPTLGHGLGNLQTLDLTLCKGLTQLPDSIGKMHNLQTLFLGNCIYLKELPPKIVHLKSLVTLNLYNCGSIVKLPDNFNMLESLQVLSLQGCEKLTSLPDALALCPSLTTLTLWGCTVLTKMPDLTPLPKLQIDGVPEHLAEWEESQKRKRLEDARDGKNKQQNAPAPKAGAWDSIKKDVVKGSVAGAALAALTAGAAGGGDK</sequence>
<dbReference type="AlphaFoldDB" id="A0A0M0K0Y6"/>
<dbReference type="SUPFAM" id="SSF52058">
    <property type="entry name" value="L domain-like"/>
    <property type="match status" value="1"/>
</dbReference>
<evidence type="ECO:0000313" key="4">
    <source>
        <dbReference type="EMBL" id="KOO32541.1"/>
    </source>
</evidence>
<dbReference type="InterPro" id="IPR055414">
    <property type="entry name" value="LRR_R13L4/SHOC2-like"/>
</dbReference>
<evidence type="ECO:0000313" key="5">
    <source>
        <dbReference type="Proteomes" id="UP000037460"/>
    </source>
</evidence>
<accession>A0A0M0K0Y6</accession>
<dbReference type="PANTHER" id="PTHR47186:SF18">
    <property type="entry name" value="RX N-TERMINAL DOMAIN-CONTAINING PROTEIN"/>
    <property type="match status" value="1"/>
</dbReference>
<evidence type="ECO:0000256" key="2">
    <source>
        <dbReference type="SAM" id="MobiDB-lite"/>
    </source>
</evidence>
<dbReference type="Gene3D" id="3.90.176.10">
    <property type="entry name" value="Toxin ADP-ribosyltransferase, Chain A, domain 1"/>
    <property type="match status" value="1"/>
</dbReference>
<dbReference type="Gene3D" id="3.80.10.10">
    <property type="entry name" value="Ribonuclease Inhibitor"/>
    <property type="match status" value="2"/>
</dbReference>
<evidence type="ECO:0000256" key="1">
    <source>
        <dbReference type="ARBA" id="ARBA00022737"/>
    </source>
</evidence>
<dbReference type="Pfam" id="PF23598">
    <property type="entry name" value="LRR_14"/>
    <property type="match status" value="1"/>
</dbReference>
<feature type="region of interest" description="Disordered" evidence="2">
    <location>
        <begin position="1034"/>
        <end position="1063"/>
    </location>
</feature>
<dbReference type="EMBL" id="JWZX01001744">
    <property type="protein sequence ID" value="KOO32541.1"/>
    <property type="molecule type" value="Genomic_DNA"/>
</dbReference>
<dbReference type="PANTHER" id="PTHR47186">
    <property type="entry name" value="LEUCINE-RICH REPEAT-CONTAINING PROTEIN 57"/>
    <property type="match status" value="1"/>
</dbReference>
<comment type="caution">
    <text evidence="4">The sequence shown here is derived from an EMBL/GenBank/DDBJ whole genome shotgun (WGS) entry which is preliminary data.</text>
</comment>
<keyword evidence="5" id="KW-1185">Reference proteome</keyword>
<dbReference type="Proteomes" id="UP000037460">
    <property type="component" value="Unassembled WGS sequence"/>
</dbReference>
<feature type="compositionally biased region" description="Basic and acidic residues" evidence="2">
    <location>
        <begin position="67"/>
        <end position="87"/>
    </location>
</feature>
<dbReference type="InterPro" id="IPR032675">
    <property type="entry name" value="LRR_dom_sf"/>
</dbReference>
<feature type="compositionally biased region" description="Basic and acidic residues" evidence="2">
    <location>
        <begin position="31"/>
        <end position="57"/>
    </location>
</feature>